<dbReference type="InterPro" id="IPR050259">
    <property type="entry name" value="SDR"/>
</dbReference>
<proteinExistence type="inferred from homology"/>
<name>A0ABD5YYK5_9EURY</name>
<dbReference type="PANTHER" id="PTHR42879">
    <property type="entry name" value="3-OXOACYL-(ACYL-CARRIER-PROTEIN) REDUCTASE"/>
    <property type="match status" value="1"/>
</dbReference>
<comment type="caution">
    <text evidence="2">The sequence shown here is derived from an EMBL/GenBank/DDBJ whole genome shotgun (WGS) entry which is preliminary data.</text>
</comment>
<evidence type="ECO:0000313" key="2">
    <source>
        <dbReference type="EMBL" id="MFC7192631.1"/>
    </source>
</evidence>
<protein>
    <submittedName>
        <fullName evidence="2">SDR family oxidoreductase</fullName>
    </submittedName>
</protein>
<evidence type="ECO:0000313" key="3">
    <source>
        <dbReference type="Proteomes" id="UP001596417"/>
    </source>
</evidence>
<dbReference type="PANTHER" id="PTHR42879:SF2">
    <property type="entry name" value="3-OXOACYL-[ACYL-CARRIER-PROTEIN] REDUCTASE FABG"/>
    <property type="match status" value="1"/>
</dbReference>
<dbReference type="AlphaFoldDB" id="A0ABD5YYK5"/>
<evidence type="ECO:0000256" key="1">
    <source>
        <dbReference type="ARBA" id="ARBA00006484"/>
    </source>
</evidence>
<dbReference type="InterPro" id="IPR002347">
    <property type="entry name" value="SDR_fam"/>
</dbReference>
<dbReference type="Proteomes" id="UP001596417">
    <property type="component" value="Unassembled WGS sequence"/>
</dbReference>
<sequence>MSQSTDSHSGQLEAPELTAADVLQVPDPHFTEENVAIVTGAASGIGRATSLVLAANGLTVIATDVDEAGLNDTVEKSENLGVDGSVVQVTADLTDDASLKAVVDVAADQGQLRFLANIAGLQHISAIEEFPMDMWDTMYEVMLRAPMYLSKLTLPHIKDTDDGRGVIGNMASVHGHYVTQDKAAYNTMKFGLRGLTRSTAAESDGNLRAFSVSTGYVKTRLVLDQIADTAESRGISEQEVVEDVMLGQARLKEMMEPVEVGNLFALGFSNHARHLNGGDLLWDGGYVHTYE</sequence>
<organism evidence="2 3">
    <name type="scientific">Halocatena marina</name>
    <dbReference type="NCBI Taxonomy" id="2934937"/>
    <lineage>
        <taxon>Archaea</taxon>
        <taxon>Methanobacteriati</taxon>
        <taxon>Methanobacteriota</taxon>
        <taxon>Stenosarchaea group</taxon>
        <taxon>Halobacteria</taxon>
        <taxon>Halobacteriales</taxon>
        <taxon>Natronomonadaceae</taxon>
        <taxon>Halocatena</taxon>
    </lineage>
</organism>
<keyword evidence="3" id="KW-1185">Reference proteome</keyword>
<dbReference type="SUPFAM" id="SSF51735">
    <property type="entry name" value="NAD(P)-binding Rossmann-fold domains"/>
    <property type="match status" value="1"/>
</dbReference>
<gene>
    <name evidence="2" type="ORF">ACFQL7_24360</name>
</gene>
<dbReference type="Pfam" id="PF00106">
    <property type="entry name" value="adh_short"/>
    <property type="match status" value="1"/>
</dbReference>
<dbReference type="PRINTS" id="PR00081">
    <property type="entry name" value="GDHRDH"/>
</dbReference>
<dbReference type="Gene3D" id="3.40.50.720">
    <property type="entry name" value="NAD(P)-binding Rossmann-like Domain"/>
    <property type="match status" value="1"/>
</dbReference>
<accession>A0ABD5YYK5</accession>
<dbReference type="EMBL" id="JBHTAX010000005">
    <property type="protein sequence ID" value="MFC7192631.1"/>
    <property type="molecule type" value="Genomic_DNA"/>
</dbReference>
<dbReference type="GeneID" id="76202325"/>
<reference evidence="2 3" key="1">
    <citation type="journal article" date="2019" name="Int. J. Syst. Evol. Microbiol.">
        <title>The Global Catalogue of Microorganisms (GCM) 10K type strain sequencing project: providing services to taxonomists for standard genome sequencing and annotation.</title>
        <authorList>
            <consortium name="The Broad Institute Genomics Platform"/>
            <consortium name="The Broad Institute Genome Sequencing Center for Infectious Disease"/>
            <person name="Wu L."/>
            <person name="Ma J."/>
        </authorList>
    </citation>
    <scope>NUCLEOTIDE SEQUENCE [LARGE SCALE GENOMIC DNA]</scope>
    <source>
        <strain evidence="2 3">RDMS1</strain>
    </source>
</reference>
<dbReference type="InterPro" id="IPR036291">
    <property type="entry name" value="NAD(P)-bd_dom_sf"/>
</dbReference>
<comment type="similarity">
    <text evidence="1">Belongs to the short-chain dehydrogenases/reductases (SDR) family.</text>
</comment>
<dbReference type="RefSeq" id="WP_248910876.1">
    <property type="nucleotide sequence ID" value="NZ_CP109981.1"/>
</dbReference>